<dbReference type="GO" id="GO:0003700">
    <property type="term" value="F:DNA-binding transcription factor activity"/>
    <property type="evidence" value="ECO:0007669"/>
    <property type="project" value="TreeGrafter"/>
</dbReference>
<dbReference type="CDD" id="cd01392">
    <property type="entry name" value="HTH_LacI"/>
    <property type="match status" value="1"/>
</dbReference>
<dbReference type="SMART" id="SM00354">
    <property type="entry name" value="HTH_LACI"/>
    <property type="match status" value="1"/>
</dbReference>
<dbReference type="Gene3D" id="1.10.260.40">
    <property type="entry name" value="lambda repressor-like DNA-binding domains"/>
    <property type="match status" value="1"/>
</dbReference>
<dbReference type="STRING" id="1121307.CLCY_1c02870"/>
<evidence type="ECO:0000259" key="5">
    <source>
        <dbReference type="PROSITE" id="PS50932"/>
    </source>
</evidence>
<keyword evidence="4" id="KW-0804">Transcription</keyword>
<comment type="caution">
    <text evidence="6">The sequence shown here is derived from an EMBL/GenBank/DDBJ whole genome shotgun (WGS) entry which is preliminary data.</text>
</comment>
<evidence type="ECO:0000256" key="1">
    <source>
        <dbReference type="ARBA" id="ARBA00022491"/>
    </source>
</evidence>
<sequence length="318" mass="36423">MANMRDVAKKVGVGIATVSRYINNDGYVSKEVGERIQEAMEELSYRPNSLARAIFTKKSKMIGLIIPNILNPFFPELSKGVERRARQEGYNIVLCNTMYDEENEKNILNMLLCNRVDGIIVVDTRCPEEYKKLEIPIVSLENQISEEIIYLTSDNFKGGTLAAELIIKQNLRKILHVKGPDSSPSAMERYRGFKSKLHESGFEFDVVELISSEDELVMEKDLSQYDVIFAWNDDIAIQLINKCYKRKLLIPEDIQVIGFDNIYYSEKISPALTTIKQPISKLGEVAVDLIIKQIDKENLIEKIYILDVQMIERESTKK</sequence>
<evidence type="ECO:0000256" key="2">
    <source>
        <dbReference type="ARBA" id="ARBA00023015"/>
    </source>
</evidence>
<dbReference type="SUPFAM" id="SSF47413">
    <property type="entry name" value="lambda repressor-like DNA-binding domains"/>
    <property type="match status" value="1"/>
</dbReference>
<accession>A0A0J8D9T7</accession>
<dbReference type="InterPro" id="IPR000843">
    <property type="entry name" value="HTH_LacI"/>
</dbReference>
<dbReference type="InterPro" id="IPR028082">
    <property type="entry name" value="Peripla_BP_I"/>
</dbReference>
<feature type="domain" description="HTH lacI-type" evidence="5">
    <location>
        <begin position="2"/>
        <end position="56"/>
    </location>
</feature>
<dbReference type="Pfam" id="PF00356">
    <property type="entry name" value="LacI"/>
    <property type="match status" value="1"/>
</dbReference>
<dbReference type="RefSeq" id="WP_048571442.1">
    <property type="nucleotide sequence ID" value="NZ_LFVU01000028.1"/>
</dbReference>
<evidence type="ECO:0000313" key="6">
    <source>
        <dbReference type="EMBL" id="KMT21053.1"/>
    </source>
</evidence>
<evidence type="ECO:0000313" key="7">
    <source>
        <dbReference type="Proteomes" id="UP000036756"/>
    </source>
</evidence>
<keyword evidence="3" id="KW-0238">DNA-binding</keyword>
<dbReference type="Gene3D" id="3.40.50.2300">
    <property type="match status" value="2"/>
</dbReference>
<dbReference type="Pfam" id="PF13377">
    <property type="entry name" value="Peripla_BP_3"/>
    <property type="match status" value="1"/>
</dbReference>
<dbReference type="AlphaFoldDB" id="A0A0J8D9T7"/>
<organism evidence="6 7">
    <name type="scientific">Clostridium cylindrosporum DSM 605</name>
    <dbReference type="NCBI Taxonomy" id="1121307"/>
    <lineage>
        <taxon>Bacteria</taxon>
        <taxon>Bacillati</taxon>
        <taxon>Bacillota</taxon>
        <taxon>Clostridia</taxon>
        <taxon>Eubacteriales</taxon>
        <taxon>Clostridiaceae</taxon>
        <taxon>Clostridium</taxon>
    </lineage>
</organism>
<dbReference type="EMBL" id="LFVU01000028">
    <property type="protein sequence ID" value="KMT21053.1"/>
    <property type="molecule type" value="Genomic_DNA"/>
</dbReference>
<reference evidence="6 7" key="1">
    <citation type="submission" date="2015-06" db="EMBL/GenBank/DDBJ databases">
        <title>Draft genome sequence of the purine-degrading Clostridium cylindrosporum HC-1 (DSM 605).</title>
        <authorList>
            <person name="Poehlein A."/>
            <person name="Schiel-Bengelsdorf B."/>
            <person name="Bengelsdorf F."/>
            <person name="Daniel R."/>
            <person name="Duerre P."/>
        </authorList>
    </citation>
    <scope>NUCLEOTIDE SEQUENCE [LARGE SCALE GENOMIC DNA]</scope>
    <source>
        <strain evidence="6 7">DSM 605</strain>
    </source>
</reference>
<protein>
    <submittedName>
        <fullName evidence="6">Ribose operon repressor</fullName>
    </submittedName>
</protein>
<evidence type="ECO:0000256" key="3">
    <source>
        <dbReference type="ARBA" id="ARBA00023125"/>
    </source>
</evidence>
<name>A0A0J8D9T7_CLOCY</name>
<dbReference type="CDD" id="cd06291">
    <property type="entry name" value="PBP1_Qymf-like"/>
    <property type="match status" value="1"/>
</dbReference>
<keyword evidence="1" id="KW-0678">Repressor</keyword>
<dbReference type="PANTHER" id="PTHR30146">
    <property type="entry name" value="LACI-RELATED TRANSCRIPTIONAL REPRESSOR"/>
    <property type="match status" value="1"/>
</dbReference>
<keyword evidence="7" id="KW-1185">Reference proteome</keyword>
<dbReference type="PATRIC" id="fig|1121307.3.peg.652"/>
<dbReference type="Proteomes" id="UP000036756">
    <property type="component" value="Unassembled WGS sequence"/>
</dbReference>
<dbReference type="OrthoDB" id="369222at2"/>
<dbReference type="InterPro" id="IPR046335">
    <property type="entry name" value="LacI/GalR-like_sensor"/>
</dbReference>
<dbReference type="PROSITE" id="PS50932">
    <property type="entry name" value="HTH_LACI_2"/>
    <property type="match status" value="1"/>
</dbReference>
<dbReference type="SUPFAM" id="SSF53822">
    <property type="entry name" value="Periplasmic binding protein-like I"/>
    <property type="match status" value="1"/>
</dbReference>
<proteinExistence type="predicted"/>
<evidence type="ECO:0000256" key="4">
    <source>
        <dbReference type="ARBA" id="ARBA00023163"/>
    </source>
</evidence>
<dbReference type="PROSITE" id="PS00356">
    <property type="entry name" value="HTH_LACI_1"/>
    <property type="match status" value="1"/>
</dbReference>
<keyword evidence="2" id="KW-0805">Transcription regulation</keyword>
<dbReference type="InterPro" id="IPR010982">
    <property type="entry name" value="Lambda_DNA-bd_dom_sf"/>
</dbReference>
<dbReference type="GO" id="GO:0000976">
    <property type="term" value="F:transcription cis-regulatory region binding"/>
    <property type="evidence" value="ECO:0007669"/>
    <property type="project" value="TreeGrafter"/>
</dbReference>
<dbReference type="PANTHER" id="PTHR30146:SF95">
    <property type="entry name" value="RIBOSE OPERON REPRESSOR"/>
    <property type="match status" value="1"/>
</dbReference>
<gene>
    <name evidence="6" type="primary">rbsR</name>
    <name evidence="6" type="ORF">CLCY_1c02870</name>
</gene>